<comment type="caution">
    <text evidence="2">The sequence shown here is derived from an EMBL/GenBank/DDBJ whole genome shotgun (WGS) entry which is preliminary data.</text>
</comment>
<dbReference type="OrthoDB" id="115252at2"/>
<proteinExistence type="predicted"/>
<dbReference type="Proteomes" id="UP000460272">
    <property type="component" value="Unassembled WGS sequence"/>
</dbReference>
<dbReference type="SUPFAM" id="SSF56112">
    <property type="entry name" value="Protein kinase-like (PK-like)"/>
    <property type="match status" value="1"/>
</dbReference>
<dbReference type="InterPro" id="IPR002575">
    <property type="entry name" value="Aminoglycoside_PTrfase"/>
</dbReference>
<keyword evidence="3" id="KW-1185">Reference proteome</keyword>
<dbReference type="Pfam" id="PF01636">
    <property type="entry name" value="APH"/>
    <property type="match status" value="1"/>
</dbReference>
<dbReference type="InterPro" id="IPR011009">
    <property type="entry name" value="Kinase-like_dom_sf"/>
</dbReference>
<reference evidence="2 3" key="1">
    <citation type="submission" date="2018-11" db="EMBL/GenBank/DDBJ databases">
        <title>Trebonia kvetii gen.nov., sp.nov., a novel acidophilic actinobacterium, and proposal of the new actinobacterial family Treboniaceae fam. nov.</title>
        <authorList>
            <person name="Rapoport D."/>
            <person name="Sagova-Mareckova M."/>
            <person name="Sedlacek I."/>
            <person name="Provaznik J."/>
            <person name="Kralova S."/>
            <person name="Pavlinic D."/>
            <person name="Benes V."/>
            <person name="Kopecky J."/>
        </authorList>
    </citation>
    <scope>NUCLEOTIDE SEQUENCE [LARGE SCALE GENOMIC DNA]</scope>
    <source>
        <strain evidence="2 3">15Tr583</strain>
    </source>
</reference>
<organism evidence="2 3">
    <name type="scientific">Trebonia kvetii</name>
    <dbReference type="NCBI Taxonomy" id="2480626"/>
    <lineage>
        <taxon>Bacteria</taxon>
        <taxon>Bacillati</taxon>
        <taxon>Actinomycetota</taxon>
        <taxon>Actinomycetes</taxon>
        <taxon>Streptosporangiales</taxon>
        <taxon>Treboniaceae</taxon>
        <taxon>Trebonia</taxon>
    </lineage>
</organism>
<gene>
    <name evidence="2" type="ORF">EAS64_34895</name>
</gene>
<accession>A0A6P2BQV2</accession>
<feature type="domain" description="Aminoglycoside phosphotransferase" evidence="1">
    <location>
        <begin position="90"/>
        <end position="259"/>
    </location>
</feature>
<dbReference type="AlphaFoldDB" id="A0A6P2BQV2"/>
<dbReference type="Gene3D" id="3.30.200.20">
    <property type="entry name" value="Phosphorylase Kinase, domain 1"/>
    <property type="match status" value="1"/>
</dbReference>
<name>A0A6P2BQV2_9ACTN</name>
<evidence type="ECO:0000259" key="1">
    <source>
        <dbReference type="Pfam" id="PF01636"/>
    </source>
</evidence>
<keyword evidence="2" id="KW-0808">Transferase</keyword>
<dbReference type="Gene3D" id="1.10.510.10">
    <property type="entry name" value="Transferase(Phosphotransferase) domain 1"/>
    <property type="match status" value="1"/>
</dbReference>
<evidence type="ECO:0000313" key="3">
    <source>
        <dbReference type="Proteomes" id="UP000460272"/>
    </source>
</evidence>
<dbReference type="Gene3D" id="1.20.58.840">
    <property type="match status" value="1"/>
</dbReference>
<evidence type="ECO:0000313" key="2">
    <source>
        <dbReference type="EMBL" id="TVZ00576.1"/>
    </source>
</evidence>
<dbReference type="EMBL" id="RPFW01000008">
    <property type="protein sequence ID" value="TVZ00576.1"/>
    <property type="molecule type" value="Genomic_DNA"/>
</dbReference>
<dbReference type="GO" id="GO:0016740">
    <property type="term" value="F:transferase activity"/>
    <property type="evidence" value="ECO:0007669"/>
    <property type="project" value="UniProtKB-KW"/>
</dbReference>
<protein>
    <submittedName>
        <fullName evidence="2">Phosphotransferase</fullName>
    </submittedName>
</protein>
<sequence>MLAQPDDLDEDALRGALARGWGLGVASLEYLAVGWGSHHWDVRDEVGGRWFVTADELENKRVSDAETVDDGFARLRASLLSAVALRDAGCAFVVAPVPGDGGEPAVGFGGRFAVAVYPFVDEERSGWGEWTPDARAGTFGMVAAVHMAPAWVRRYALADDFRVPFRELTEAACDGWSPPETGPYTAAVARLLREYAAPLRRWLDRYDGLVALARERSGRDVLTHGEPHPGNIMRTGDGWRLIDWDTVAVAPPERDLWSLDPGDGSVLDRYAAVTGVRPLPELIELYRLGWDIKDIAYDAAHFFRPHAGGANETKSWELLGSLVRRAGELVPRLAPWHT</sequence>